<evidence type="ECO:0000313" key="2">
    <source>
        <dbReference type="EMBL" id="KAA2239394.1"/>
    </source>
</evidence>
<dbReference type="PANTHER" id="PTHR11261:SF3">
    <property type="entry name" value="RETINOL-BINDING PROTEIN 3"/>
    <property type="match status" value="1"/>
</dbReference>
<sequence length="384" mass="42274">MPAGLRTKAILSRHSNLLPACCPKPGSSCDPANFILFSRRYLQELCTTKNKVTMYRMQQSGLLITAALFSVLTVFAQEAPLNVKEINPAVEKIAAQLRAHYVFEDKGHQIAAAWQEACKKGALDQVRSWQAFDSIGTRLLRSIGHDRHLYVRYDPALARSLQQVRTDTSGEPEEDDALFFEGPAARDRNYGFEEVRILPGNLGYIKLTQFNISVKSLAVAYAAMQLVANTRALIIDLRENHGGGSNIGPVMESYFLPANKPLLEIKNRAGNMETLKTVPWLTQDKYKGPLYILVSKTTASAAEAFTYTLQASKRATVVGQRSAGAANMNTFYPVNDHVYVSISTAAPTLPGTHQNWEQEGVQPDLETAAGQELQAAEEAISKAQ</sequence>
<keyword evidence="3" id="KW-1185">Reference proteome</keyword>
<evidence type="ECO:0000259" key="1">
    <source>
        <dbReference type="SMART" id="SM00245"/>
    </source>
</evidence>
<dbReference type="InterPro" id="IPR029045">
    <property type="entry name" value="ClpP/crotonase-like_dom_sf"/>
</dbReference>
<comment type="caution">
    <text evidence="2">The sequence shown here is derived from an EMBL/GenBank/DDBJ whole genome shotgun (WGS) entry which is preliminary data.</text>
</comment>
<reference evidence="2 3" key="1">
    <citation type="submission" date="2019-09" db="EMBL/GenBank/DDBJ databases">
        <title>Chitinophaga ginsengihumi sp. nov., isolated from soil of ginseng rhizosphere.</title>
        <authorList>
            <person name="Lee J."/>
        </authorList>
    </citation>
    <scope>NUCLEOTIDE SEQUENCE [LARGE SCALE GENOMIC DNA]</scope>
    <source>
        <strain evidence="2 3">BN140078</strain>
    </source>
</reference>
<dbReference type="Gene3D" id="3.90.226.10">
    <property type="entry name" value="2-enoyl-CoA Hydratase, Chain A, domain 1"/>
    <property type="match status" value="1"/>
</dbReference>
<dbReference type="Pfam" id="PF03572">
    <property type="entry name" value="Peptidase_S41"/>
    <property type="match status" value="1"/>
</dbReference>
<dbReference type="GO" id="GO:0006508">
    <property type="term" value="P:proteolysis"/>
    <property type="evidence" value="ECO:0007669"/>
    <property type="project" value="InterPro"/>
</dbReference>
<name>A0A5B2VKQ1_9BACT</name>
<dbReference type="SMART" id="SM00245">
    <property type="entry name" value="TSPc"/>
    <property type="match status" value="1"/>
</dbReference>
<dbReference type="InterPro" id="IPR005151">
    <property type="entry name" value="Tail-specific_protease"/>
</dbReference>
<dbReference type="EMBL" id="VUOC01000004">
    <property type="protein sequence ID" value="KAA2239394.1"/>
    <property type="molecule type" value="Genomic_DNA"/>
</dbReference>
<reference evidence="2 3" key="2">
    <citation type="submission" date="2019-09" db="EMBL/GenBank/DDBJ databases">
        <authorList>
            <person name="Jin C."/>
        </authorList>
    </citation>
    <scope>NUCLEOTIDE SEQUENCE [LARGE SCALE GENOMIC DNA]</scope>
    <source>
        <strain evidence="2 3">BN140078</strain>
    </source>
</reference>
<feature type="domain" description="Tail specific protease" evidence="1">
    <location>
        <begin position="171"/>
        <end position="368"/>
    </location>
</feature>
<dbReference type="Gene3D" id="3.30.750.44">
    <property type="match status" value="1"/>
</dbReference>
<organism evidence="2 3">
    <name type="scientific">Chitinophaga agrisoli</name>
    <dbReference type="NCBI Taxonomy" id="2607653"/>
    <lineage>
        <taxon>Bacteria</taxon>
        <taxon>Pseudomonadati</taxon>
        <taxon>Bacteroidota</taxon>
        <taxon>Chitinophagia</taxon>
        <taxon>Chitinophagales</taxon>
        <taxon>Chitinophagaceae</taxon>
        <taxon>Chitinophaga</taxon>
    </lineage>
</organism>
<accession>A0A5B2VKQ1</accession>
<proteinExistence type="predicted"/>
<dbReference type="SUPFAM" id="SSF52096">
    <property type="entry name" value="ClpP/crotonase"/>
    <property type="match status" value="1"/>
</dbReference>
<dbReference type="PANTHER" id="PTHR11261">
    <property type="entry name" value="INTERPHOTORECEPTOR RETINOID-BINDING PROTEIN"/>
    <property type="match status" value="1"/>
</dbReference>
<gene>
    <name evidence="2" type="ORF">F0L74_24645</name>
</gene>
<protein>
    <submittedName>
        <fullName evidence="2">S41 family peptidase</fullName>
    </submittedName>
</protein>
<dbReference type="AlphaFoldDB" id="A0A5B2VKQ1"/>
<dbReference type="CDD" id="cd07563">
    <property type="entry name" value="Peptidase_S41_IRBP"/>
    <property type="match status" value="1"/>
</dbReference>
<evidence type="ECO:0000313" key="3">
    <source>
        <dbReference type="Proteomes" id="UP000324611"/>
    </source>
</evidence>
<dbReference type="Proteomes" id="UP000324611">
    <property type="component" value="Unassembled WGS sequence"/>
</dbReference>
<dbReference type="GO" id="GO:0008236">
    <property type="term" value="F:serine-type peptidase activity"/>
    <property type="evidence" value="ECO:0007669"/>
    <property type="project" value="InterPro"/>
</dbReference>